<keyword evidence="1" id="KW-1133">Transmembrane helix</keyword>
<keyword evidence="1" id="KW-0812">Transmembrane</keyword>
<organism evidence="2 3">
    <name type="scientific">Papaver nudicaule</name>
    <name type="common">Iceland poppy</name>
    <dbReference type="NCBI Taxonomy" id="74823"/>
    <lineage>
        <taxon>Eukaryota</taxon>
        <taxon>Viridiplantae</taxon>
        <taxon>Streptophyta</taxon>
        <taxon>Embryophyta</taxon>
        <taxon>Tracheophyta</taxon>
        <taxon>Spermatophyta</taxon>
        <taxon>Magnoliopsida</taxon>
        <taxon>Ranunculales</taxon>
        <taxon>Papaveraceae</taxon>
        <taxon>Papaveroideae</taxon>
        <taxon>Papaver</taxon>
    </lineage>
</organism>
<keyword evidence="3" id="KW-1185">Reference proteome</keyword>
<feature type="transmembrane region" description="Helical" evidence="1">
    <location>
        <begin position="102"/>
        <end position="126"/>
    </location>
</feature>
<reference evidence="2" key="1">
    <citation type="submission" date="2022-03" db="EMBL/GenBank/DDBJ databases">
        <title>A functionally conserved STORR gene fusion in Papaver species that diverged 16.8 million years ago.</title>
        <authorList>
            <person name="Catania T."/>
        </authorList>
    </citation>
    <scope>NUCLEOTIDE SEQUENCE</scope>
    <source>
        <strain evidence="2">S-191538</strain>
    </source>
</reference>
<feature type="transmembrane region" description="Helical" evidence="1">
    <location>
        <begin position="73"/>
        <end position="90"/>
    </location>
</feature>
<dbReference type="AlphaFoldDB" id="A0AA41S0M9"/>
<name>A0AA41S0M9_PAPNU</name>
<comment type="caution">
    <text evidence="2">The sequence shown here is derived from an EMBL/GenBank/DDBJ whole genome shotgun (WGS) entry which is preliminary data.</text>
</comment>
<evidence type="ECO:0000313" key="2">
    <source>
        <dbReference type="EMBL" id="MCL7025433.1"/>
    </source>
</evidence>
<accession>A0AA41S0M9</accession>
<keyword evidence="1" id="KW-0472">Membrane</keyword>
<evidence type="ECO:0000256" key="1">
    <source>
        <dbReference type="SAM" id="Phobius"/>
    </source>
</evidence>
<sequence length="160" mass="17705">MARVVLNKAFQFTSSVIHYMRHSTGRILTSQPNGHGSDGQIPQHVIAQTTPTSVVNEDRPETLPDDLKNESKIALALFAVSAACVLLLLGELKSELDNPSVFGVYASLSYISFFSSIIMFLLILYRPNIRCLVKIVRFTMYVSLGSLLYASVSAYFARVL</sequence>
<gene>
    <name evidence="2" type="ORF">MKW94_019669</name>
</gene>
<dbReference type="EMBL" id="JAJJMA010045297">
    <property type="protein sequence ID" value="MCL7025433.1"/>
    <property type="molecule type" value="Genomic_DNA"/>
</dbReference>
<feature type="transmembrane region" description="Helical" evidence="1">
    <location>
        <begin position="138"/>
        <end position="157"/>
    </location>
</feature>
<protein>
    <submittedName>
        <fullName evidence="2">Uncharacterized protein</fullName>
    </submittedName>
</protein>
<evidence type="ECO:0000313" key="3">
    <source>
        <dbReference type="Proteomes" id="UP001177140"/>
    </source>
</evidence>
<dbReference type="Proteomes" id="UP001177140">
    <property type="component" value="Unassembled WGS sequence"/>
</dbReference>
<proteinExistence type="predicted"/>